<evidence type="ECO:0000259" key="8">
    <source>
        <dbReference type="Pfam" id="PF08221"/>
    </source>
</evidence>
<dbReference type="Gene3D" id="6.10.140.1450">
    <property type="match status" value="1"/>
</dbReference>
<dbReference type="Pfam" id="PF08221">
    <property type="entry name" value="HTH_9"/>
    <property type="match status" value="1"/>
</dbReference>
<evidence type="ECO:0000313" key="10">
    <source>
        <dbReference type="EMBL" id="MFH4978734.1"/>
    </source>
</evidence>
<comment type="caution">
    <text evidence="10">The sequence shown here is derived from an EMBL/GenBank/DDBJ whole genome shotgun (WGS) entry which is preliminary data.</text>
</comment>
<dbReference type="Pfam" id="PF22536">
    <property type="entry name" value="WHD_POLR3C"/>
    <property type="match status" value="1"/>
</dbReference>
<evidence type="ECO:0000256" key="1">
    <source>
        <dbReference type="ARBA" id="ARBA00004123"/>
    </source>
</evidence>
<comment type="similarity">
    <text evidence="2 6">Belongs to the eukaryotic RPC3/POLR3C RNA polymerase subunit family.</text>
</comment>
<keyword evidence="11" id="KW-1185">Reference proteome</keyword>
<evidence type="ECO:0000313" key="11">
    <source>
        <dbReference type="Proteomes" id="UP001608902"/>
    </source>
</evidence>
<evidence type="ECO:0000259" key="7">
    <source>
        <dbReference type="Pfam" id="PF05645"/>
    </source>
</evidence>
<comment type="subcellular location">
    <subcellularLocation>
        <location evidence="1 6">Nucleus</location>
    </subcellularLocation>
</comment>
<evidence type="ECO:0000256" key="5">
    <source>
        <dbReference type="ARBA" id="ARBA00023242"/>
    </source>
</evidence>
<reference evidence="10 11" key="1">
    <citation type="submission" date="2024-08" db="EMBL/GenBank/DDBJ databases">
        <title>Gnathostoma spinigerum genome.</title>
        <authorList>
            <person name="Gonzalez-Bertolin B."/>
            <person name="Monzon S."/>
            <person name="Zaballos A."/>
            <person name="Jimenez P."/>
            <person name="Dekumyoy P."/>
            <person name="Varona S."/>
            <person name="Cuesta I."/>
            <person name="Sumanam S."/>
            <person name="Adisakwattana P."/>
            <person name="Gasser R.B."/>
            <person name="Hernandez-Gonzalez A."/>
            <person name="Young N.D."/>
            <person name="Perteguer M.J."/>
        </authorList>
    </citation>
    <scope>NUCLEOTIDE SEQUENCE [LARGE SCALE GENOMIC DNA]</scope>
    <source>
        <strain evidence="10">AL3</strain>
        <tissue evidence="10">Liver</tissue>
    </source>
</reference>
<feature type="domain" description="DNA-directed RNA polymerase III subunit RPC3 winged-helix" evidence="9">
    <location>
        <begin position="329"/>
        <end position="405"/>
    </location>
</feature>
<evidence type="ECO:0000256" key="2">
    <source>
        <dbReference type="ARBA" id="ARBA00007206"/>
    </source>
</evidence>
<evidence type="ECO:0000256" key="4">
    <source>
        <dbReference type="ARBA" id="ARBA00023163"/>
    </source>
</evidence>
<dbReference type="PANTHER" id="PTHR12949:SF0">
    <property type="entry name" value="DNA-DIRECTED RNA POLYMERASE III SUBUNIT RPC3"/>
    <property type="match status" value="1"/>
</dbReference>
<accession>A0ABD6EFG6</accession>
<dbReference type="Proteomes" id="UP001608902">
    <property type="component" value="Unassembled WGS sequence"/>
</dbReference>
<dbReference type="AlphaFoldDB" id="A0ABD6EFG6"/>
<dbReference type="InterPro" id="IPR055207">
    <property type="entry name" value="POLR3C_WHD"/>
</dbReference>
<dbReference type="Pfam" id="PF05645">
    <property type="entry name" value="RNA_pol_Rpc82"/>
    <property type="match status" value="1"/>
</dbReference>
<feature type="domain" description="RNA polymerase III subunit RPC82-related helix-turn-helix" evidence="8">
    <location>
        <begin position="9"/>
        <end position="68"/>
    </location>
</feature>
<dbReference type="InterPro" id="IPR036388">
    <property type="entry name" value="WH-like_DNA-bd_sf"/>
</dbReference>
<evidence type="ECO:0000259" key="9">
    <source>
        <dbReference type="Pfam" id="PF22536"/>
    </source>
</evidence>
<keyword evidence="5 6" id="KW-0539">Nucleus</keyword>
<dbReference type="EMBL" id="JBGFUD010003458">
    <property type="protein sequence ID" value="MFH4978734.1"/>
    <property type="molecule type" value="Genomic_DNA"/>
</dbReference>
<sequence length="519" mass="59753">MGSVEVESCIEILHDHFGEIVASLGRILLTESASLPVVVFRANKKLKLPQIRRALVILEQHNIVKFVLKENRIVYSIEPVDVLRLVRSTRCSLIAKKLYGQMAEAIVEELLYQGRLTCSDCIRRVATRLEAPLNEIKTQFARLCETQMIMRCENVVNTLDGCPIMEKAVDPFLMPHVILDGKDESSPSASTDTRKRKLAEEKPDSDASIYWRLNWLRFERYMRDEFVVEAACSDREGFENNVKTLRALLKISELKADSKAASSYPISIHDVVRTVNANQVNMEKKEIEVSLRMLSDDESGIVRKVGDSAGGLYIVDFEKAITLQCQWNLESVAREKIDSRAVRIIRLLLQKGYLSEEQIEKYAMLSSKETKELCYALLDHHLISIRHVPKTQDFAPARTFYLYHVELCQIAQGLYLESCRVLRNVIIRRRHQTKQNKALIDRHLKMETILANIEADANLDEASKRQQMLEVENMYMTAADRTNLEQYRRSQLALFKAEIELDKSILICSLFIEFARRRL</sequence>
<dbReference type="InterPro" id="IPR013197">
    <property type="entry name" value="RNA_pol_III_RPC82-rel_HTH"/>
</dbReference>
<dbReference type="InterPro" id="IPR039748">
    <property type="entry name" value="RPC3"/>
</dbReference>
<name>A0ABD6EFG6_9BILA</name>
<dbReference type="Gene3D" id="1.10.10.10">
    <property type="entry name" value="Winged helix-like DNA-binding domain superfamily/Winged helix DNA-binding domain"/>
    <property type="match status" value="4"/>
</dbReference>
<evidence type="ECO:0000256" key="6">
    <source>
        <dbReference type="RuleBase" id="RU367076"/>
    </source>
</evidence>
<gene>
    <name evidence="10" type="ORF">AB6A40_005443</name>
</gene>
<dbReference type="PANTHER" id="PTHR12949">
    <property type="entry name" value="RNA POLYMERASE III DNA DIRECTED -RELATED"/>
    <property type="match status" value="1"/>
</dbReference>
<dbReference type="GO" id="GO:0003697">
    <property type="term" value="F:single-stranded DNA binding"/>
    <property type="evidence" value="ECO:0007669"/>
    <property type="project" value="UniProtKB-UniRule"/>
</dbReference>
<comment type="function">
    <text evidence="6">DNA-dependent RNA polymerase catalyzes the transcription of DNA into RNA using the four ribonucleoside triphosphates as substrates. Specific core component of RNA polymerase III which synthesizes small RNAs, such as 5S rRNA and tRNAs.</text>
</comment>
<protein>
    <recommendedName>
        <fullName evidence="6">DNA-directed RNA polymerase III subunit RPC3</fullName>
        <shortName evidence="6">RNA polymerase III subunit C3</shortName>
    </recommendedName>
</protein>
<feature type="domain" description="RNA polymerase III Rpc82 C -terminal" evidence="7">
    <location>
        <begin position="178"/>
        <end position="321"/>
    </location>
</feature>
<comment type="subunit">
    <text evidence="6">Component of the RNA polymerase III (Pol III) complex consisting of 17 subunits.</text>
</comment>
<evidence type="ECO:0000256" key="3">
    <source>
        <dbReference type="ARBA" id="ARBA00022478"/>
    </source>
</evidence>
<keyword evidence="3 6" id="KW-0240">DNA-directed RNA polymerase</keyword>
<keyword evidence="4 6" id="KW-0804">Transcription</keyword>
<dbReference type="GO" id="GO:0005666">
    <property type="term" value="C:RNA polymerase III complex"/>
    <property type="evidence" value="ECO:0007669"/>
    <property type="project" value="UniProtKB-UniRule"/>
</dbReference>
<organism evidence="10 11">
    <name type="scientific">Gnathostoma spinigerum</name>
    <dbReference type="NCBI Taxonomy" id="75299"/>
    <lineage>
        <taxon>Eukaryota</taxon>
        <taxon>Metazoa</taxon>
        <taxon>Ecdysozoa</taxon>
        <taxon>Nematoda</taxon>
        <taxon>Chromadorea</taxon>
        <taxon>Rhabditida</taxon>
        <taxon>Spirurina</taxon>
        <taxon>Gnathostomatomorpha</taxon>
        <taxon>Gnathostomatoidea</taxon>
        <taxon>Gnathostomatidae</taxon>
        <taxon>Gnathostoma</taxon>
    </lineage>
</organism>
<proteinExistence type="inferred from homology"/>
<dbReference type="InterPro" id="IPR008806">
    <property type="entry name" value="RNA_pol_III_Rpc82_C"/>
</dbReference>